<gene>
    <name evidence="2" type="ORF">CCS01_30245</name>
</gene>
<dbReference type="InterPro" id="IPR050834">
    <property type="entry name" value="Glycosyltransf_2"/>
</dbReference>
<organism evidence="2 3">
    <name type="scientific">Rhodopila globiformis</name>
    <name type="common">Rhodopseudomonas globiformis</name>
    <dbReference type="NCBI Taxonomy" id="1071"/>
    <lineage>
        <taxon>Bacteria</taxon>
        <taxon>Pseudomonadati</taxon>
        <taxon>Pseudomonadota</taxon>
        <taxon>Alphaproteobacteria</taxon>
        <taxon>Acetobacterales</taxon>
        <taxon>Acetobacteraceae</taxon>
        <taxon>Rhodopila</taxon>
    </lineage>
</organism>
<dbReference type="AlphaFoldDB" id="A0A2S6MVB9"/>
<accession>A0A2S6MVB9</accession>
<dbReference type="InterPro" id="IPR029044">
    <property type="entry name" value="Nucleotide-diphossugar_trans"/>
</dbReference>
<dbReference type="Gene3D" id="3.90.550.10">
    <property type="entry name" value="Spore Coat Polysaccharide Biosynthesis Protein SpsA, Chain A"/>
    <property type="match status" value="1"/>
</dbReference>
<dbReference type="PANTHER" id="PTHR43685">
    <property type="entry name" value="GLYCOSYLTRANSFERASE"/>
    <property type="match status" value="1"/>
</dbReference>
<evidence type="ECO:0000259" key="1">
    <source>
        <dbReference type="Pfam" id="PF00535"/>
    </source>
</evidence>
<dbReference type="InterPro" id="IPR001173">
    <property type="entry name" value="Glyco_trans_2-like"/>
</dbReference>
<dbReference type="Pfam" id="PF00535">
    <property type="entry name" value="Glycos_transf_2"/>
    <property type="match status" value="1"/>
</dbReference>
<name>A0A2S6MVB9_RHOGL</name>
<reference evidence="2 3" key="1">
    <citation type="journal article" date="2018" name="Arch. Microbiol.">
        <title>New insights into the metabolic potential of the phototrophic purple bacterium Rhodopila globiformis DSM 161(T) from its draft genome sequence and evidence for a vanadium-dependent nitrogenase.</title>
        <authorList>
            <person name="Imhoff J.F."/>
            <person name="Rahn T."/>
            <person name="Kunzel S."/>
            <person name="Neulinger S.C."/>
        </authorList>
    </citation>
    <scope>NUCLEOTIDE SEQUENCE [LARGE SCALE GENOMIC DNA]</scope>
    <source>
        <strain evidence="2 3">DSM 161</strain>
    </source>
</reference>
<evidence type="ECO:0000313" key="3">
    <source>
        <dbReference type="Proteomes" id="UP000239724"/>
    </source>
</evidence>
<evidence type="ECO:0000313" key="2">
    <source>
        <dbReference type="EMBL" id="PPQ26307.1"/>
    </source>
</evidence>
<feature type="domain" description="Glycosyltransferase 2-like" evidence="1">
    <location>
        <begin position="11"/>
        <end position="148"/>
    </location>
</feature>
<keyword evidence="3" id="KW-1185">Reference proteome</keyword>
<dbReference type="Proteomes" id="UP000239724">
    <property type="component" value="Unassembled WGS sequence"/>
</dbReference>
<sequence>MPAGEVLVHITVITPAYNAAPWLRDCIASVVAQTHRDWSLVVVDDGSADATADIPDNFHDSRISLIRQDHAGVSAARNRGLTAAAGDACLFLDADDRLAPDALARLAAALGAHPAAVAVSGPYARVAADGAIRRMRPSPGGYLLERLLVRNLFANGGHLLIRWAAIEAAGSFRKDLSYGEDWEYWTRLALQGPFATLRRGSAPVLFVRETPEGAYWRMATDPACFAASVDAVYANAAIRQRLGAHRLGALQRRTEAEMAWTIGRELFRHQRRRDGWRWLVRSLRQAPTLKRVVLAGLSWTRAGPFRAYPAG</sequence>
<protein>
    <recommendedName>
        <fullName evidence="1">Glycosyltransferase 2-like domain-containing protein</fullName>
    </recommendedName>
</protein>
<dbReference type="GO" id="GO:0044010">
    <property type="term" value="P:single-species biofilm formation"/>
    <property type="evidence" value="ECO:0007669"/>
    <property type="project" value="TreeGrafter"/>
</dbReference>
<dbReference type="EMBL" id="NHRY01000270">
    <property type="protein sequence ID" value="PPQ26307.1"/>
    <property type="molecule type" value="Genomic_DNA"/>
</dbReference>
<proteinExistence type="predicted"/>
<dbReference type="SUPFAM" id="SSF53448">
    <property type="entry name" value="Nucleotide-diphospho-sugar transferases"/>
    <property type="match status" value="1"/>
</dbReference>
<comment type="caution">
    <text evidence="2">The sequence shown here is derived from an EMBL/GenBank/DDBJ whole genome shotgun (WGS) entry which is preliminary data.</text>
</comment>
<dbReference type="PANTHER" id="PTHR43685:SF2">
    <property type="entry name" value="GLYCOSYLTRANSFERASE 2-LIKE DOMAIN-CONTAINING PROTEIN"/>
    <property type="match status" value="1"/>
</dbReference>